<feature type="signal peptide" evidence="1">
    <location>
        <begin position="1"/>
        <end position="29"/>
    </location>
</feature>
<evidence type="ECO:0000313" key="3">
    <source>
        <dbReference type="Proteomes" id="UP000476332"/>
    </source>
</evidence>
<evidence type="ECO:0000313" key="2">
    <source>
        <dbReference type="EMBL" id="NDV85951.1"/>
    </source>
</evidence>
<dbReference type="EMBL" id="JAAAMJ010000002">
    <property type="protein sequence ID" value="NDV85951.1"/>
    <property type="molecule type" value="Genomic_DNA"/>
</dbReference>
<accession>A0A6L9ME76</accession>
<dbReference type="Proteomes" id="UP000476332">
    <property type="component" value="Unassembled WGS sequence"/>
</dbReference>
<keyword evidence="3" id="KW-1185">Reference proteome</keyword>
<gene>
    <name evidence="2" type="ORF">GTW51_04465</name>
</gene>
<name>A0A6L9ME76_9HYPH</name>
<keyword evidence="1" id="KW-0732">Signal</keyword>
<dbReference type="AlphaFoldDB" id="A0A6L9ME76"/>
<reference evidence="2 3" key="1">
    <citation type="submission" date="2020-01" db="EMBL/GenBank/DDBJ databases">
        <title>Genomes of bacteria type strains.</title>
        <authorList>
            <person name="Chen J."/>
            <person name="Zhu S."/>
            <person name="Chen J."/>
        </authorList>
    </citation>
    <scope>NUCLEOTIDE SEQUENCE [LARGE SCALE GENOMIC DNA]</scope>
    <source>
        <strain evidence="2 3">KCTC 52919</strain>
    </source>
</reference>
<organism evidence="2 3">
    <name type="scientific">Aurantimonas aggregata</name>
    <dbReference type="NCBI Taxonomy" id="2047720"/>
    <lineage>
        <taxon>Bacteria</taxon>
        <taxon>Pseudomonadati</taxon>
        <taxon>Pseudomonadota</taxon>
        <taxon>Alphaproteobacteria</taxon>
        <taxon>Hyphomicrobiales</taxon>
        <taxon>Aurantimonadaceae</taxon>
        <taxon>Aurantimonas</taxon>
    </lineage>
</organism>
<sequence length="180" mass="18662">MHMVTALRGAMVCGAMALLSACSSSNNGAQLEADAGALAAPGAATAWEAGSESRFCPQVTLREGTAILRKNVGDEVDYVASITEATRDCRIVDGRLRMQVGVTGRIVPGAAAQARAVNLPIRVAVLLGEDVIYSELGRQAVSIAPGGGAKTFRYVDQGIALDPSETRVVIYAGFDEGPPE</sequence>
<feature type="chain" id="PRO_5026767568" description="Lipoprotein" evidence="1">
    <location>
        <begin position="30"/>
        <end position="180"/>
    </location>
</feature>
<evidence type="ECO:0000256" key="1">
    <source>
        <dbReference type="SAM" id="SignalP"/>
    </source>
</evidence>
<protein>
    <recommendedName>
        <fullName evidence="4">Lipoprotein</fullName>
    </recommendedName>
</protein>
<comment type="caution">
    <text evidence="2">The sequence shown here is derived from an EMBL/GenBank/DDBJ whole genome shotgun (WGS) entry which is preliminary data.</text>
</comment>
<dbReference type="RefSeq" id="WP_163042708.1">
    <property type="nucleotide sequence ID" value="NZ_JAAAMJ010000002.1"/>
</dbReference>
<evidence type="ECO:0008006" key="4">
    <source>
        <dbReference type="Google" id="ProtNLM"/>
    </source>
</evidence>
<proteinExistence type="predicted"/>